<organism evidence="1">
    <name type="scientific">Arundo donax</name>
    <name type="common">Giant reed</name>
    <name type="synonym">Donax arundinaceus</name>
    <dbReference type="NCBI Taxonomy" id="35708"/>
    <lineage>
        <taxon>Eukaryota</taxon>
        <taxon>Viridiplantae</taxon>
        <taxon>Streptophyta</taxon>
        <taxon>Embryophyta</taxon>
        <taxon>Tracheophyta</taxon>
        <taxon>Spermatophyta</taxon>
        <taxon>Magnoliopsida</taxon>
        <taxon>Liliopsida</taxon>
        <taxon>Poales</taxon>
        <taxon>Poaceae</taxon>
        <taxon>PACMAD clade</taxon>
        <taxon>Arundinoideae</taxon>
        <taxon>Arundineae</taxon>
        <taxon>Arundo</taxon>
    </lineage>
</organism>
<protein>
    <submittedName>
        <fullName evidence="1">Uncharacterized protein</fullName>
    </submittedName>
</protein>
<reference evidence="1" key="1">
    <citation type="submission" date="2014-09" db="EMBL/GenBank/DDBJ databases">
        <authorList>
            <person name="Magalhaes I.L.F."/>
            <person name="Oliveira U."/>
            <person name="Santos F.R."/>
            <person name="Vidigal T.H.D.A."/>
            <person name="Brescovit A.D."/>
            <person name="Santos A.J."/>
        </authorList>
    </citation>
    <scope>NUCLEOTIDE SEQUENCE</scope>
    <source>
        <tissue evidence="1">Shoot tissue taken approximately 20 cm above the soil surface</tissue>
    </source>
</reference>
<reference evidence="1" key="2">
    <citation type="journal article" date="2015" name="Data Brief">
        <title>Shoot transcriptome of the giant reed, Arundo donax.</title>
        <authorList>
            <person name="Barrero R.A."/>
            <person name="Guerrero F.D."/>
            <person name="Moolhuijzen P."/>
            <person name="Goolsby J.A."/>
            <person name="Tidwell J."/>
            <person name="Bellgard S.E."/>
            <person name="Bellgard M.I."/>
        </authorList>
    </citation>
    <scope>NUCLEOTIDE SEQUENCE</scope>
    <source>
        <tissue evidence="1">Shoot tissue taken approximately 20 cm above the soil surface</tissue>
    </source>
</reference>
<dbReference type="EMBL" id="GBRH01276486">
    <property type="protein sequence ID" value="JAD21409.1"/>
    <property type="molecule type" value="Transcribed_RNA"/>
</dbReference>
<proteinExistence type="predicted"/>
<sequence>MARRAMRMAASLWQRAPGLEFGHHACESKMRTMN</sequence>
<name>A0A0A8Y5Y2_ARUDO</name>
<dbReference type="AlphaFoldDB" id="A0A0A8Y5Y2"/>
<evidence type="ECO:0000313" key="1">
    <source>
        <dbReference type="EMBL" id="JAD21409.1"/>
    </source>
</evidence>
<accession>A0A0A8Y5Y2</accession>